<protein>
    <submittedName>
        <fullName evidence="1">Unnamed protein product</fullName>
    </submittedName>
</protein>
<reference evidence="1" key="1">
    <citation type="submission" date="2023-04" db="EMBL/GenBank/DDBJ databases">
        <title>Candida boidinii NBRC 1967.</title>
        <authorList>
            <person name="Ichikawa N."/>
            <person name="Sato H."/>
            <person name="Tonouchi N."/>
        </authorList>
    </citation>
    <scope>NUCLEOTIDE SEQUENCE</scope>
    <source>
        <strain evidence="1">NBRC 1967</strain>
    </source>
</reference>
<evidence type="ECO:0000313" key="2">
    <source>
        <dbReference type="Proteomes" id="UP001165101"/>
    </source>
</evidence>
<evidence type="ECO:0000313" key="1">
    <source>
        <dbReference type="EMBL" id="GME97999.1"/>
    </source>
</evidence>
<sequence>MKKVATNSNSNSTSMSCVNCTSTESPFRFHKSGFYENGNSGFLCNVCHDLDVSKDVKGLRERGTLGSKGLLDGPYNIKTPQEVNTANSNQVSLSRVVSSKMNGSSKYPNSTSATIASSSLSFSETVSASANINHNKSSVPMMKPMTSPSPSTFKTSTSIPKKRKNNNRSEQMTIKETFSSPVTSNSINSSSPIRSVPVLQASVPTTKRRKTNKKSGITVGTQRNNNKDLKNDNSLVNNYNIQSSSPLISNTPIYSSDPMSNASYNQHSNTHDINGRGNSRSQMTNNDIDIITAETKLSDIQEFIKSADSFLNQNKSNRDAETPNSVSLLPTDPDPLFYSNKKNQCHSIVKTSSDPIDEDETDEEEFDEEEENYSSCNDQPLSAMKIFFKKKRF</sequence>
<comment type="caution">
    <text evidence="1">The sequence shown here is derived from an EMBL/GenBank/DDBJ whole genome shotgun (WGS) entry which is preliminary data.</text>
</comment>
<proteinExistence type="predicted"/>
<organism evidence="1 2">
    <name type="scientific">Candida boidinii</name>
    <name type="common">Yeast</name>
    <dbReference type="NCBI Taxonomy" id="5477"/>
    <lineage>
        <taxon>Eukaryota</taxon>
        <taxon>Fungi</taxon>
        <taxon>Dikarya</taxon>
        <taxon>Ascomycota</taxon>
        <taxon>Saccharomycotina</taxon>
        <taxon>Pichiomycetes</taxon>
        <taxon>Pichiales</taxon>
        <taxon>Pichiaceae</taxon>
        <taxon>Ogataea</taxon>
        <taxon>Ogataea/Candida clade</taxon>
    </lineage>
</organism>
<dbReference type="Proteomes" id="UP001165101">
    <property type="component" value="Unassembled WGS sequence"/>
</dbReference>
<name>A0ACB5TZ08_CANBO</name>
<gene>
    <name evidence="1" type="ORF">Cboi01_000479600</name>
</gene>
<accession>A0ACB5TZ08</accession>
<keyword evidence="2" id="KW-1185">Reference proteome</keyword>
<dbReference type="EMBL" id="BSXV01003287">
    <property type="protein sequence ID" value="GME97999.1"/>
    <property type="molecule type" value="Genomic_DNA"/>
</dbReference>